<keyword evidence="3 5" id="KW-0274">FAD</keyword>
<dbReference type="NCBIfam" id="TIGR01813">
    <property type="entry name" value="flavo_cyto_c"/>
    <property type="match status" value="1"/>
</dbReference>
<evidence type="ECO:0000256" key="3">
    <source>
        <dbReference type="ARBA" id="ARBA00022827"/>
    </source>
</evidence>
<keyword evidence="2 5" id="KW-0285">Flavoprotein</keyword>
<dbReference type="GO" id="GO:0016627">
    <property type="term" value="F:oxidoreductase activity, acting on the CH-CH group of donors"/>
    <property type="evidence" value="ECO:0007669"/>
    <property type="project" value="UniProtKB-ARBA"/>
</dbReference>
<evidence type="ECO:0000256" key="4">
    <source>
        <dbReference type="ARBA" id="ARBA00023002"/>
    </source>
</evidence>
<dbReference type="GO" id="GO:0016020">
    <property type="term" value="C:membrane"/>
    <property type="evidence" value="ECO:0007669"/>
    <property type="project" value="InterPro"/>
</dbReference>
<feature type="signal peptide" evidence="5">
    <location>
        <begin position="1"/>
        <end position="22"/>
    </location>
</feature>
<dbReference type="FunFam" id="3.90.700.10:FF:000007">
    <property type="entry name" value="NADH-dependent fumarate reductase"/>
    <property type="match status" value="1"/>
</dbReference>
<dbReference type="Pfam" id="PF00890">
    <property type="entry name" value="FAD_binding_2"/>
    <property type="match status" value="1"/>
</dbReference>
<evidence type="ECO:0000259" key="6">
    <source>
        <dbReference type="SMART" id="SM00900"/>
    </source>
</evidence>
<accession>A0AAX2JCY6</accession>
<organism evidence="7 8">
    <name type="scientific">Fusobacterium ulcerans</name>
    <dbReference type="NCBI Taxonomy" id="861"/>
    <lineage>
        <taxon>Bacteria</taxon>
        <taxon>Fusobacteriati</taxon>
        <taxon>Fusobacteriota</taxon>
        <taxon>Fusobacteriia</taxon>
        <taxon>Fusobacteriales</taxon>
        <taxon>Fusobacteriaceae</taxon>
        <taxon>Fusobacterium</taxon>
    </lineage>
</organism>
<dbReference type="GO" id="GO:0010181">
    <property type="term" value="F:FMN binding"/>
    <property type="evidence" value="ECO:0007669"/>
    <property type="project" value="InterPro"/>
</dbReference>
<comment type="catalytic activity">
    <reaction evidence="5">
        <text>dihydrourocanate + A = urocanate + AH2</text>
        <dbReference type="Rhea" id="RHEA:36059"/>
        <dbReference type="ChEBI" id="CHEBI:13193"/>
        <dbReference type="ChEBI" id="CHEBI:17499"/>
        <dbReference type="ChEBI" id="CHEBI:27247"/>
        <dbReference type="ChEBI" id="CHEBI:72991"/>
        <dbReference type="EC" id="1.3.99.33"/>
    </reaction>
</comment>
<dbReference type="AlphaFoldDB" id="A0AAX2JCY6"/>
<dbReference type="Proteomes" id="UP000249008">
    <property type="component" value="Chromosome 1"/>
</dbReference>
<dbReference type="InterPro" id="IPR050315">
    <property type="entry name" value="FAD-oxidoreductase_2"/>
</dbReference>
<dbReference type="EC" id="1.3.99.33" evidence="5"/>
<gene>
    <name evidence="7" type="ORF">NCTC12112_01687</name>
</gene>
<dbReference type="SUPFAM" id="SSF51905">
    <property type="entry name" value="FAD/NAD(P)-binding domain"/>
    <property type="match status" value="1"/>
</dbReference>
<dbReference type="PANTHER" id="PTHR43400:SF7">
    <property type="entry name" value="FAD-DEPENDENT OXIDOREDUCTASE 2 FAD BINDING DOMAIN-CONTAINING PROTEIN"/>
    <property type="match status" value="1"/>
</dbReference>
<dbReference type="SUPFAM" id="SSF56425">
    <property type="entry name" value="Succinate dehydrogenase/fumarate reductase flavoprotein, catalytic domain"/>
    <property type="match status" value="1"/>
</dbReference>
<comment type="similarity">
    <text evidence="1 5">Belongs to the FAD-dependent oxidoreductase 2 family. FRD/SDH subfamily.</text>
</comment>
<dbReference type="SMART" id="SM00900">
    <property type="entry name" value="FMN_bind"/>
    <property type="match status" value="1"/>
</dbReference>
<dbReference type="InterPro" id="IPR036188">
    <property type="entry name" value="FAD/NAD-bd_sf"/>
</dbReference>
<dbReference type="InterPro" id="IPR003953">
    <property type="entry name" value="FAD-dep_OxRdtase_2_FAD-bd"/>
</dbReference>
<dbReference type="GeneID" id="78456239"/>
<feature type="domain" description="FMN-binding" evidence="6">
    <location>
        <begin position="31"/>
        <end position="104"/>
    </location>
</feature>
<keyword evidence="5" id="KW-0732">Signal</keyword>
<feature type="chain" id="PRO_5043112418" description="Urocanate reductase" evidence="5">
    <location>
        <begin position="23"/>
        <end position="569"/>
    </location>
</feature>
<protein>
    <recommendedName>
        <fullName evidence="5">Urocanate reductase</fullName>
        <ecNumber evidence="5">1.3.99.33</ecNumber>
    </recommendedName>
</protein>
<dbReference type="InterPro" id="IPR007329">
    <property type="entry name" value="FMN-bd"/>
</dbReference>
<dbReference type="KEGG" id="ful:C4N20_15535"/>
<dbReference type="RefSeq" id="WP_005979969.1">
    <property type="nucleotide sequence ID" value="NZ_CABKNW010000004.1"/>
</dbReference>
<keyword evidence="4 5" id="KW-0560">Oxidoreductase</keyword>
<dbReference type="Pfam" id="PF04205">
    <property type="entry name" value="FMN_bind"/>
    <property type="match status" value="1"/>
</dbReference>
<dbReference type="Gene3D" id="3.50.50.60">
    <property type="entry name" value="FAD/NAD(P)-binding domain"/>
    <property type="match status" value="1"/>
</dbReference>
<comment type="cofactor">
    <cofactor evidence="5">
        <name>FMN</name>
        <dbReference type="ChEBI" id="CHEBI:58210"/>
    </cofactor>
    <text evidence="5">Binds 1 or 2 FMN covalently per subunit.</text>
</comment>
<dbReference type="PRINTS" id="PR00368">
    <property type="entry name" value="FADPNR"/>
</dbReference>
<evidence type="ECO:0000313" key="8">
    <source>
        <dbReference type="Proteomes" id="UP000249008"/>
    </source>
</evidence>
<reference evidence="7 8" key="1">
    <citation type="submission" date="2018-06" db="EMBL/GenBank/DDBJ databases">
        <authorList>
            <consortium name="Pathogen Informatics"/>
            <person name="Doyle S."/>
        </authorList>
    </citation>
    <scope>NUCLEOTIDE SEQUENCE [LARGE SCALE GENOMIC DNA]</scope>
    <source>
        <strain evidence="7 8">NCTC12112</strain>
    </source>
</reference>
<dbReference type="InterPro" id="IPR027477">
    <property type="entry name" value="Succ_DH/fumarate_Rdtase_cat_sf"/>
</dbReference>
<evidence type="ECO:0000256" key="5">
    <source>
        <dbReference type="RuleBase" id="RU366062"/>
    </source>
</evidence>
<evidence type="ECO:0000256" key="2">
    <source>
        <dbReference type="ARBA" id="ARBA00022630"/>
    </source>
</evidence>
<sequence>MRKKLLCLLSALTIMISSVASAKTIEGVGAGYKGDIKVNVTYEGNEIKGVEILKHEETAFTKKAMEQVTKEIVENQSVEVDNVAGATYTSEGIKKAVGAAVAQAGIKLVSKAPAKKADAVLTDISTDIVVVGGGGAGLTAAIAAKEKGANVILLEKMAMLGGNTNYATGGINAANTSLQKKLGIEDSEELFYNDTMKGGKNKNNPELLKKMTDESKHIIDWLISKGTDLTEVSFSGGQSVKRIHRPTGGKAVGPVVVAALSDTADKLGIEIRTESEVTKLIKTGDKVTGVEVKHKGQTYVISAKAVVMATGGFGANPAMIEEYNPALKGFGSTNSPAITGEGIKMVKAAGADLVDMPEIQTHPTVVHNNTAMITESVRGEGAILINRDGKRFINELETRDVVSKAELAQKGASAFLVFDQGTRENLSAINGYVKQGFAVEASTLEELAGKVGIEPKTFVETITTYNGYVKAGEDKDFGKKGLPRELVKAPFYAIEVSPAIHHTMGGVRINTDTQVLTPEGKVIPGLYAAGEITGGVHGGNRIGGNAVTDITVFGKIAGENAADFVKNSK</sequence>
<dbReference type="Gene3D" id="3.90.700.10">
    <property type="entry name" value="Succinate dehydrogenase/fumarate reductase flavoprotein, catalytic domain"/>
    <property type="match status" value="1"/>
</dbReference>
<evidence type="ECO:0000256" key="1">
    <source>
        <dbReference type="ARBA" id="ARBA00008040"/>
    </source>
</evidence>
<proteinExistence type="inferred from homology"/>
<name>A0AAX2JCY6_9FUSO</name>
<dbReference type="EMBL" id="LS483487">
    <property type="protein sequence ID" value="SQJ03924.1"/>
    <property type="molecule type" value="Genomic_DNA"/>
</dbReference>
<dbReference type="PANTHER" id="PTHR43400">
    <property type="entry name" value="FUMARATE REDUCTASE"/>
    <property type="match status" value="1"/>
</dbReference>
<dbReference type="Gene3D" id="3.90.1010.20">
    <property type="match status" value="1"/>
</dbReference>
<comment type="cofactor">
    <cofactor evidence="5">
        <name>FAD</name>
        <dbReference type="ChEBI" id="CHEBI:57692"/>
    </cofactor>
    <text evidence="5">Binds 1 FAD per subunit.</text>
</comment>
<evidence type="ECO:0000313" key="7">
    <source>
        <dbReference type="EMBL" id="SQJ03924.1"/>
    </source>
</evidence>
<dbReference type="InterPro" id="IPR010960">
    <property type="entry name" value="Flavocytochrome_c"/>
</dbReference>
<dbReference type="PRINTS" id="PR00411">
    <property type="entry name" value="PNDRDTASEI"/>
</dbReference>